<feature type="transmembrane region" description="Helical" evidence="1">
    <location>
        <begin position="203"/>
        <end position="222"/>
    </location>
</feature>
<keyword evidence="1" id="KW-1133">Transmembrane helix</keyword>
<dbReference type="OrthoDB" id="9776685at2"/>
<comment type="caution">
    <text evidence="3">The sequence shown here is derived from an EMBL/GenBank/DDBJ whole genome shotgun (WGS) entry which is preliminary data.</text>
</comment>
<keyword evidence="1" id="KW-0472">Membrane</keyword>
<dbReference type="Pfam" id="PF12146">
    <property type="entry name" value="Hydrolase_4"/>
    <property type="match status" value="1"/>
</dbReference>
<gene>
    <name evidence="3" type="ORF">CYJ57_05470</name>
</gene>
<dbReference type="PANTHER" id="PTHR43358">
    <property type="entry name" value="ALPHA/BETA-HYDROLASE"/>
    <property type="match status" value="1"/>
</dbReference>
<keyword evidence="1" id="KW-0812">Transmembrane</keyword>
<evidence type="ECO:0000313" key="4">
    <source>
        <dbReference type="Proteomes" id="UP000234384"/>
    </source>
</evidence>
<dbReference type="InterPro" id="IPR029058">
    <property type="entry name" value="AB_hydrolase_fold"/>
</dbReference>
<dbReference type="SUPFAM" id="SSF53474">
    <property type="entry name" value="alpha/beta-Hydrolases"/>
    <property type="match status" value="1"/>
</dbReference>
<evidence type="ECO:0000256" key="1">
    <source>
        <dbReference type="SAM" id="Phobius"/>
    </source>
</evidence>
<dbReference type="EMBL" id="PKHE01000013">
    <property type="protein sequence ID" value="PKY88574.1"/>
    <property type="molecule type" value="Genomic_DNA"/>
</dbReference>
<dbReference type="AlphaFoldDB" id="A0A2I1JYU0"/>
<sequence length="302" mass="34242">MWQVFTWGIVGILILAVIIYLGFSYYFARMLAFPKTVTLDQERQYEEDKQMWLDFDQLPRESYQVKGWKGYPLKVERILADQPSRRYVIISHGYTSNRLGAAKYVPVYRALGYHCIIYDARGHGENPVTAVSIGYLEGKDLLAIIEDCYKRYGASIELGLHGESMGSATSLSVLAYQPKLDFVVADCGFADLRQLILEAYGRYYSKIFLPGISLVTWILYGFRLGDTRPIKAMADNQCPILFIHGSRDTLILPHHSIAMADRTPAYTRYQEVPNAVHAGSRLILGLPAYQAIIADFLQFIGK</sequence>
<accession>A0A2I1JYU0</accession>
<feature type="transmembrane region" description="Helical" evidence="1">
    <location>
        <begin position="6"/>
        <end position="28"/>
    </location>
</feature>
<dbReference type="RefSeq" id="WP_101954382.1">
    <property type="nucleotide sequence ID" value="NZ_PKHE01000013.1"/>
</dbReference>
<name>A0A2I1JYU0_9LACT</name>
<dbReference type="PANTHER" id="PTHR43358:SF4">
    <property type="entry name" value="ALPHA_BETA HYDROLASE FOLD-1 DOMAIN-CONTAINING PROTEIN"/>
    <property type="match status" value="1"/>
</dbReference>
<keyword evidence="3" id="KW-0378">Hydrolase</keyword>
<dbReference type="Gene3D" id="3.40.50.1820">
    <property type="entry name" value="alpha/beta hydrolase"/>
    <property type="match status" value="1"/>
</dbReference>
<dbReference type="InterPro" id="IPR052920">
    <property type="entry name" value="DNA-binding_regulatory"/>
</dbReference>
<dbReference type="GO" id="GO:0016787">
    <property type="term" value="F:hydrolase activity"/>
    <property type="evidence" value="ECO:0007669"/>
    <property type="project" value="UniProtKB-KW"/>
</dbReference>
<organism evidence="3 4">
    <name type="scientific">Falseniella ignava</name>
    <dbReference type="NCBI Taxonomy" id="137730"/>
    <lineage>
        <taxon>Bacteria</taxon>
        <taxon>Bacillati</taxon>
        <taxon>Bacillota</taxon>
        <taxon>Bacilli</taxon>
        <taxon>Lactobacillales</taxon>
        <taxon>Aerococcaceae</taxon>
        <taxon>Falseniella</taxon>
    </lineage>
</organism>
<evidence type="ECO:0000313" key="3">
    <source>
        <dbReference type="EMBL" id="PKY88574.1"/>
    </source>
</evidence>
<reference evidence="3 4" key="1">
    <citation type="submission" date="2017-12" db="EMBL/GenBank/DDBJ databases">
        <title>Phylogenetic diversity of female urinary microbiome.</title>
        <authorList>
            <person name="Thomas-White K."/>
            <person name="Wolfe A.J."/>
        </authorList>
    </citation>
    <scope>NUCLEOTIDE SEQUENCE [LARGE SCALE GENOMIC DNA]</scope>
    <source>
        <strain evidence="3 4">UMB0898</strain>
    </source>
</reference>
<protein>
    <submittedName>
        <fullName evidence="3">Alpha/beta hydrolase</fullName>
    </submittedName>
</protein>
<evidence type="ECO:0000259" key="2">
    <source>
        <dbReference type="Pfam" id="PF12146"/>
    </source>
</evidence>
<dbReference type="InterPro" id="IPR022742">
    <property type="entry name" value="Hydrolase_4"/>
</dbReference>
<dbReference type="Proteomes" id="UP000234384">
    <property type="component" value="Unassembled WGS sequence"/>
</dbReference>
<proteinExistence type="predicted"/>
<feature type="domain" description="Serine aminopeptidase S33" evidence="2">
    <location>
        <begin position="83"/>
        <end position="183"/>
    </location>
</feature>